<evidence type="ECO:0000256" key="1">
    <source>
        <dbReference type="ARBA" id="ARBA00004651"/>
    </source>
</evidence>
<feature type="active site" description="Phosphocysteine intermediate; for EIIB activity" evidence="11">
    <location>
        <position position="26"/>
    </location>
</feature>
<sequence length="606" mass="65376">MNDRELAEQILQYIGGESNINDVQHCTTRLRFKVQEEAIVEKQALQQLPDILQVIEAAGQLQLVIGPEVSDISKQIKRITHITDGKKDKKSNISFLNYIIDVISGIFMPLVGSLAAVGILKGLLLVAVNLDVISDTSGLYQILYAASDSLFYFLPLILAITAARKFHADPYIAFIIAASLLYPNLVTAYETGNAYTFLGVPVILTNYSSTVLPIVIAVYVMAQLQHKLNDWIPKSIKMFFIPLILITVMVPATLLIFGPLGSLIGDIIAIGYDWVNQNSAVLAGAIIGFFWQVLVVSGLHWVISPIVVNNINQFGSDTLVAMIVPSILSQAGATFGVVLRTNHKQTKTIASTATIASIMGVTEPAIYGINLPNKRAFIFGCFAGAVGGALAGLSGASTISLVIPGITALPALFGEGFVLFVIATFLSFCLATVLTYFFGAKSETAFVHNQSEPVVKSMNVIAPMEGAVLSLVDVPDDVFASGVIGEGVALVPVKDELYAPYTGSVNMIFPTGHAIGFISEHGVELLIHIGLNTVRLEETYVEYFVQEGEKVQAGQLIGRVDRSLLAANGFDLITPVVVTNHDQFMQTIQVDKENIKKGEELITVIF</sequence>
<name>A0A366DWV0_9BACI</name>
<dbReference type="GO" id="GO:0016301">
    <property type="term" value="F:kinase activity"/>
    <property type="evidence" value="ECO:0007669"/>
    <property type="project" value="UniProtKB-KW"/>
</dbReference>
<keyword evidence="4" id="KW-0762">Sugar transport</keyword>
<dbReference type="InterPro" id="IPR003352">
    <property type="entry name" value="PTS_EIIC"/>
</dbReference>
<dbReference type="FunFam" id="3.30.1360.60:FF:000001">
    <property type="entry name" value="PTS system glucose-specific IIBC component PtsG"/>
    <property type="match status" value="1"/>
</dbReference>
<evidence type="ECO:0000256" key="5">
    <source>
        <dbReference type="ARBA" id="ARBA00022679"/>
    </source>
</evidence>
<dbReference type="FunFam" id="2.70.70.10:FF:000001">
    <property type="entry name" value="PTS system glucose-specific IIA component"/>
    <property type="match status" value="1"/>
</dbReference>
<evidence type="ECO:0000256" key="11">
    <source>
        <dbReference type="PROSITE-ProRule" id="PRU00421"/>
    </source>
</evidence>
<dbReference type="RefSeq" id="WP_113869811.1">
    <property type="nucleotide sequence ID" value="NZ_BAABQN010000009.1"/>
</dbReference>
<evidence type="ECO:0000256" key="2">
    <source>
        <dbReference type="ARBA" id="ARBA00022448"/>
    </source>
</evidence>
<reference evidence="16 17" key="1">
    <citation type="submission" date="2018-06" db="EMBL/GenBank/DDBJ databases">
        <title>Genomic Encyclopedia of Type Strains, Phase IV (KMG-IV): sequencing the most valuable type-strain genomes for metagenomic binning, comparative biology and taxonomic classification.</title>
        <authorList>
            <person name="Goeker M."/>
        </authorList>
    </citation>
    <scope>NUCLEOTIDE SEQUENCE [LARGE SCALE GENOMIC DNA]</scope>
    <source>
        <strain evidence="16 17">DSM 15140</strain>
    </source>
</reference>
<dbReference type="PROSITE" id="PS51093">
    <property type="entry name" value="PTS_EIIA_TYPE_1"/>
    <property type="match status" value="1"/>
</dbReference>
<dbReference type="PANTHER" id="PTHR30175">
    <property type="entry name" value="PHOSPHOTRANSFERASE SYSTEM TRANSPORT PROTEIN"/>
    <property type="match status" value="1"/>
</dbReference>
<evidence type="ECO:0000259" key="14">
    <source>
        <dbReference type="PROSITE" id="PS51098"/>
    </source>
</evidence>
<dbReference type="NCBIfam" id="TIGR00830">
    <property type="entry name" value="PTBA"/>
    <property type="match status" value="1"/>
</dbReference>
<evidence type="ECO:0000256" key="12">
    <source>
        <dbReference type="SAM" id="Phobius"/>
    </source>
</evidence>
<evidence type="ECO:0000256" key="6">
    <source>
        <dbReference type="ARBA" id="ARBA00022683"/>
    </source>
</evidence>
<dbReference type="InterPro" id="IPR001996">
    <property type="entry name" value="PTS_IIB_1"/>
</dbReference>
<evidence type="ECO:0000256" key="7">
    <source>
        <dbReference type="ARBA" id="ARBA00022692"/>
    </source>
</evidence>
<feature type="transmembrane region" description="Helical" evidence="12">
    <location>
        <begin position="139"/>
        <end position="159"/>
    </location>
</feature>
<dbReference type="InterPro" id="IPR011297">
    <property type="entry name" value="PTS_IIABC_b_glu"/>
</dbReference>
<keyword evidence="7 12" id="KW-0812">Transmembrane</keyword>
<keyword evidence="5" id="KW-0808">Transferase</keyword>
<dbReference type="GO" id="GO:0015771">
    <property type="term" value="P:trehalose transport"/>
    <property type="evidence" value="ECO:0007669"/>
    <property type="project" value="TreeGrafter"/>
</dbReference>
<gene>
    <name evidence="16" type="ORF">DES48_11078</name>
</gene>
<evidence type="ECO:0000256" key="9">
    <source>
        <dbReference type="ARBA" id="ARBA00022989"/>
    </source>
</evidence>
<feature type="transmembrane region" description="Helical" evidence="12">
    <location>
        <begin position="195"/>
        <end position="219"/>
    </location>
</feature>
<dbReference type="OrthoDB" id="9769191at2"/>
<dbReference type="InterPro" id="IPR050558">
    <property type="entry name" value="PTS_Sugar-Specific_Components"/>
</dbReference>
<dbReference type="GO" id="GO:0009401">
    <property type="term" value="P:phosphoenolpyruvate-dependent sugar phosphotransferase system"/>
    <property type="evidence" value="ECO:0007669"/>
    <property type="project" value="UniProtKB-KW"/>
</dbReference>
<dbReference type="InterPro" id="IPR001127">
    <property type="entry name" value="PTS_EIIA_1_perm"/>
</dbReference>
<dbReference type="InterPro" id="IPR013013">
    <property type="entry name" value="PTS_EIIC_1"/>
</dbReference>
<dbReference type="SUPFAM" id="SSF55604">
    <property type="entry name" value="Glucose permease domain IIB"/>
    <property type="match status" value="1"/>
</dbReference>
<feature type="domain" description="PTS EIIB type-1" evidence="14">
    <location>
        <begin position="4"/>
        <end position="86"/>
    </location>
</feature>
<dbReference type="EMBL" id="QNRI01000010">
    <property type="protein sequence ID" value="RBO94591.1"/>
    <property type="molecule type" value="Genomic_DNA"/>
</dbReference>
<feature type="transmembrane region" description="Helical" evidence="12">
    <location>
        <begin position="171"/>
        <end position="189"/>
    </location>
</feature>
<feature type="transmembrane region" description="Helical" evidence="12">
    <location>
        <begin position="280"/>
        <end position="307"/>
    </location>
</feature>
<organism evidence="16 17">
    <name type="scientific">Paraliobacillus ryukyuensis</name>
    <dbReference type="NCBI Taxonomy" id="200904"/>
    <lineage>
        <taxon>Bacteria</taxon>
        <taxon>Bacillati</taxon>
        <taxon>Bacillota</taxon>
        <taxon>Bacilli</taxon>
        <taxon>Bacillales</taxon>
        <taxon>Bacillaceae</taxon>
        <taxon>Paraliobacillus</taxon>
    </lineage>
</organism>
<feature type="transmembrane region" description="Helical" evidence="12">
    <location>
        <begin position="376"/>
        <end position="397"/>
    </location>
</feature>
<evidence type="ECO:0000313" key="17">
    <source>
        <dbReference type="Proteomes" id="UP000252254"/>
    </source>
</evidence>
<keyword evidence="6" id="KW-0598">Phosphotransferase system</keyword>
<dbReference type="Pfam" id="PF00358">
    <property type="entry name" value="PTS_EIIA_1"/>
    <property type="match status" value="1"/>
</dbReference>
<proteinExistence type="predicted"/>
<dbReference type="AlphaFoldDB" id="A0A366DWV0"/>
<dbReference type="Pfam" id="PF02378">
    <property type="entry name" value="PTS_EIIC"/>
    <property type="match status" value="1"/>
</dbReference>
<comment type="subcellular location">
    <subcellularLocation>
        <location evidence="1">Cell membrane</location>
        <topology evidence="1">Multi-pass membrane protein</topology>
    </subcellularLocation>
</comment>
<accession>A0A366DWV0</accession>
<evidence type="ECO:0000259" key="15">
    <source>
        <dbReference type="PROSITE" id="PS51103"/>
    </source>
</evidence>
<keyword evidence="3" id="KW-1003">Cell membrane</keyword>
<dbReference type="GO" id="GO:0090589">
    <property type="term" value="F:protein-phosphocysteine-trehalose phosphotransferase system transporter activity"/>
    <property type="evidence" value="ECO:0007669"/>
    <property type="project" value="TreeGrafter"/>
</dbReference>
<dbReference type="CDD" id="cd00212">
    <property type="entry name" value="PTS_IIB_glc"/>
    <property type="match status" value="1"/>
</dbReference>
<feature type="transmembrane region" description="Helical" evidence="12">
    <location>
        <begin position="417"/>
        <end position="438"/>
    </location>
</feature>
<feature type="transmembrane region" description="Helical" evidence="12">
    <location>
        <begin position="95"/>
        <end position="119"/>
    </location>
</feature>
<feature type="domain" description="PTS EIIA type-1" evidence="13">
    <location>
        <begin position="476"/>
        <end position="580"/>
    </location>
</feature>
<evidence type="ECO:0000256" key="8">
    <source>
        <dbReference type="ARBA" id="ARBA00022777"/>
    </source>
</evidence>
<evidence type="ECO:0000256" key="10">
    <source>
        <dbReference type="ARBA" id="ARBA00023136"/>
    </source>
</evidence>
<dbReference type="NCBIfam" id="TIGR01995">
    <property type="entry name" value="PTS-II-ABC-beta"/>
    <property type="match status" value="1"/>
</dbReference>
<dbReference type="Gene3D" id="3.30.1360.60">
    <property type="entry name" value="Glucose permease domain IIB"/>
    <property type="match status" value="1"/>
</dbReference>
<feature type="transmembrane region" description="Helical" evidence="12">
    <location>
        <begin position="319"/>
        <end position="337"/>
    </location>
</feature>
<feature type="transmembrane region" description="Helical" evidence="12">
    <location>
        <begin position="239"/>
        <end position="260"/>
    </location>
</feature>
<dbReference type="Gene3D" id="2.70.70.10">
    <property type="entry name" value="Glucose Permease (Domain IIA)"/>
    <property type="match status" value="1"/>
</dbReference>
<keyword evidence="17" id="KW-1185">Reference proteome</keyword>
<dbReference type="InterPro" id="IPR018113">
    <property type="entry name" value="PTrfase_EIIB_Cys"/>
</dbReference>
<evidence type="ECO:0000259" key="13">
    <source>
        <dbReference type="PROSITE" id="PS51093"/>
    </source>
</evidence>
<dbReference type="PROSITE" id="PS01035">
    <property type="entry name" value="PTS_EIIB_TYPE_1_CYS"/>
    <property type="match status" value="1"/>
</dbReference>
<keyword evidence="8" id="KW-0418">Kinase</keyword>
<evidence type="ECO:0000256" key="4">
    <source>
        <dbReference type="ARBA" id="ARBA00022597"/>
    </source>
</evidence>
<dbReference type="Proteomes" id="UP000252254">
    <property type="component" value="Unassembled WGS sequence"/>
</dbReference>
<dbReference type="PROSITE" id="PS51098">
    <property type="entry name" value="PTS_EIIB_TYPE_1"/>
    <property type="match status" value="1"/>
</dbReference>
<dbReference type="PROSITE" id="PS00371">
    <property type="entry name" value="PTS_EIIA_TYPE_1_HIS"/>
    <property type="match status" value="1"/>
</dbReference>
<dbReference type="GO" id="GO:0008982">
    <property type="term" value="F:protein-N(PI)-phosphohistidine-sugar phosphotransferase activity"/>
    <property type="evidence" value="ECO:0007669"/>
    <property type="project" value="InterPro"/>
</dbReference>
<keyword evidence="2" id="KW-0813">Transport</keyword>
<evidence type="ECO:0000256" key="3">
    <source>
        <dbReference type="ARBA" id="ARBA00022475"/>
    </source>
</evidence>
<dbReference type="InterPro" id="IPR011055">
    <property type="entry name" value="Dup_hybrid_motif"/>
</dbReference>
<keyword evidence="10 12" id="KW-0472">Membrane</keyword>
<dbReference type="GO" id="GO:0005886">
    <property type="term" value="C:plasma membrane"/>
    <property type="evidence" value="ECO:0007669"/>
    <property type="project" value="UniProtKB-SubCell"/>
</dbReference>
<dbReference type="SUPFAM" id="SSF51261">
    <property type="entry name" value="Duplicated hybrid motif"/>
    <property type="match status" value="1"/>
</dbReference>
<dbReference type="InterPro" id="IPR036878">
    <property type="entry name" value="Glu_permease_IIB"/>
</dbReference>
<dbReference type="PROSITE" id="PS51103">
    <property type="entry name" value="PTS_EIIC_TYPE_1"/>
    <property type="match status" value="1"/>
</dbReference>
<evidence type="ECO:0000313" key="16">
    <source>
        <dbReference type="EMBL" id="RBO94591.1"/>
    </source>
</evidence>
<protein>
    <submittedName>
        <fullName evidence="16">PTS system beta-glucosides-specific IIC component</fullName>
    </submittedName>
</protein>
<dbReference type="Pfam" id="PF00367">
    <property type="entry name" value="PTS_EIIB"/>
    <property type="match status" value="1"/>
</dbReference>
<keyword evidence="9 12" id="KW-1133">Transmembrane helix</keyword>
<feature type="domain" description="PTS EIIC type-1" evidence="15">
    <location>
        <begin position="101"/>
        <end position="450"/>
    </location>
</feature>
<dbReference type="PANTHER" id="PTHR30175:SF1">
    <property type="entry name" value="PTS SYSTEM ARBUTIN-, CELLOBIOSE-, AND SALICIN-SPECIFIC EIIBC COMPONENT-RELATED"/>
    <property type="match status" value="1"/>
</dbReference>
<comment type="caution">
    <text evidence="16">The sequence shown here is derived from an EMBL/GenBank/DDBJ whole genome shotgun (WGS) entry which is preliminary data.</text>
</comment>